<evidence type="ECO:0000256" key="1">
    <source>
        <dbReference type="SAM" id="MobiDB-lite"/>
    </source>
</evidence>
<protein>
    <submittedName>
        <fullName evidence="3">DgyrCDS9542</fullName>
    </submittedName>
</protein>
<dbReference type="PANTHER" id="PTHR45751">
    <property type="entry name" value="COPINE FAMILY PROTEIN 1"/>
    <property type="match status" value="1"/>
</dbReference>
<dbReference type="GO" id="GO:0016567">
    <property type="term" value="P:protein ubiquitination"/>
    <property type="evidence" value="ECO:0007669"/>
    <property type="project" value="TreeGrafter"/>
</dbReference>
<feature type="domain" description="VWFA" evidence="2">
    <location>
        <begin position="71"/>
        <end position="260"/>
    </location>
</feature>
<comment type="caution">
    <text evidence="3">The sequence shown here is derived from an EMBL/GenBank/DDBJ whole genome shotgun (WGS) entry which is preliminary data.</text>
</comment>
<dbReference type="InterPro" id="IPR010734">
    <property type="entry name" value="Copine_C"/>
</dbReference>
<name>A0A7I8VYL4_9ANNE</name>
<keyword evidence="4" id="KW-1185">Reference proteome</keyword>
<evidence type="ECO:0000259" key="2">
    <source>
        <dbReference type="SMART" id="SM00327"/>
    </source>
</evidence>
<reference evidence="3 4" key="1">
    <citation type="submission" date="2020-08" db="EMBL/GenBank/DDBJ databases">
        <authorList>
            <person name="Hejnol A."/>
        </authorList>
    </citation>
    <scope>NUCLEOTIDE SEQUENCE [LARGE SCALE GENOMIC DNA]</scope>
</reference>
<dbReference type="InterPro" id="IPR052079">
    <property type="entry name" value="E3_ligase/Copine_domain"/>
</dbReference>
<evidence type="ECO:0000313" key="3">
    <source>
        <dbReference type="EMBL" id="CAD5120998.1"/>
    </source>
</evidence>
<dbReference type="SMART" id="SM00327">
    <property type="entry name" value="VWA"/>
    <property type="match status" value="1"/>
</dbReference>
<sequence length="302" mass="34242">MYEKTPKPTIQPMDPRRRKKKSERFKLSSVYAVLGLPYDDSEEIDSFRAFGEHFHNLDEVTTACKKAGLGKANLIIGVDFTASNEWQGRKTFNQQNLHKIVGNKIHNPYQKVIYILGETLKPFIDCDSIPSYGFGDALTTDESVFSLKENHCKNFEDILERYNITTRKVTLGGPTSFAPIINKAVEIVKLNVSYHVLVIIADGQVNEESPTIDAIVEASKYPLSIIVVGVGDGPWDVMEEFDHRLPKRQFDNFHFVDYHFAISSVRNSKHADATFALHALMEIPDQYQKIISLGYLDSSHQD</sequence>
<accession>A0A7I8VYL4</accession>
<proteinExistence type="predicted"/>
<dbReference type="SUPFAM" id="SSF53300">
    <property type="entry name" value="vWA-like"/>
    <property type="match status" value="1"/>
</dbReference>
<dbReference type="InterPro" id="IPR036465">
    <property type="entry name" value="vWFA_dom_sf"/>
</dbReference>
<dbReference type="Pfam" id="PF07002">
    <property type="entry name" value="Copine"/>
    <property type="match status" value="1"/>
</dbReference>
<feature type="region of interest" description="Disordered" evidence="1">
    <location>
        <begin position="1"/>
        <end position="21"/>
    </location>
</feature>
<dbReference type="InterPro" id="IPR002035">
    <property type="entry name" value="VWF_A"/>
</dbReference>
<gene>
    <name evidence="3" type="ORF">DGYR_LOCUS9003</name>
</gene>
<dbReference type="Proteomes" id="UP000549394">
    <property type="component" value="Unassembled WGS sequence"/>
</dbReference>
<dbReference type="GO" id="GO:0004842">
    <property type="term" value="F:ubiquitin-protein transferase activity"/>
    <property type="evidence" value="ECO:0007669"/>
    <property type="project" value="TreeGrafter"/>
</dbReference>
<dbReference type="AlphaFoldDB" id="A0A7I8VYL4"/>
<dbReference type="Gene3D" id="3.40.50.410">
    <property type="entry name" value="von Willebrand factor, type A domain"/>
    <property type="match status" value="1"/>
</dbReference>
<dbReference type="PANTHER" id="PTHR45751:SF53">
    <property type="entry name" value="VWFA DOMAIN-CONTAINING PROTEIN"/>
    <property type="match status" value="1"/>
</dbReference>
<dbReference type="EMBL" id="CAJFCJ010000013">
    <property type="protein sequence ID" value="CAD5120998.1"/>
    <property type="molecule type" value="Genomic_DNA"/>
</dbReference>
<dbReference type="GO" id="GO:0005634">
    <property type="term" value="C:nucleus"/>
    <property type="evidence" value="ECO:0007669"/>
    <property type="project" value="TreeGrafter"/>
</dbReference>
<organism evidence="3 4">
    <name type="scientific">Dimorphilus gyrociliatus</name>
    <dbReference type="NCBI Taxonomy" id="2664684"/>
    <lineage>
        <taxon>Eukaryota</taxon>
        <taxon>Metazoa</taxon>
        <taxon>Spiralia</taxon>
        <taxon>Lophotrochozoa</taxon>
        <taxon>Annelida</taxon>
        <taxon>Polychaeta</taxon>
        <taxon>Polychaeta incertae sedis</taxon>
        <taxon>Dinophilidae</taxon>
        <taxon>Dimorphilus</taxon>
    </lineage>
</organism>
<dbReference type="OrthoDB" id="5855668at2759"/>
<evidence type="ECO:0000313" key="4">
    <source>
        <dbReference type="Proteomes" id="UP000549394"/>
    </source>
</evidence>